<comment type="similarity">
    <text evidence="2 6">Belongs to the anoctamin family.</text>
</comment>
<evidence type="ECO:0000256" key="4">
    <source>
        <dbReference type="ARBA" id="ARBA00022989"/>
    </source>
</evidence>
<reference evidence="9 10" key="1">
    <citation type="submission" date="2018-10" db="EMBL/GenBank/DDBJ databases">
        <authorList>
            <person name="Ekblom R."/>
            <person name="Jareborg N."/>
        </authorList>
    </citation>
    <scope>NUCLEOTIDE SEQUENCE [LARGE SCALE GENOMIC DNA]</scope>
    <source>
        <tissue evidence="9">Muscle</tissue>
    </source>
</reference>
<dbReference type="GO" id="GO:0005886">
    <property type="term" value="C:plasma membrane"/>
    <property type="evidence" value="ECO:0007669"/>
    <property type="project" value="TreeGrafter"/>
</dbReference>
<evidence type="ECO:0000256" key="5">
    <source>
        <dbReference type="ARBA" id="ARBA00023136"/>
    </source>
</evidence>
<gene>
    <name evidence="9" type="ORF">BN2614_LOCUS1</name>
</gene>
<proteinExistence type="inferred from homology"/>
<comment type="caution">
    <text evidence="6">Lacks conserved residue(s) required for the propagation of feature annotation.</text>
</comment>
<evidence type="ECO:0000256" key="7">
    <source>
        <dbReference type="SAM" id="SignalP"/>
    </source>
</evidence>
<evidence type="ECO:0000256" key="6">
    <source>
        <dbReference type="RuleBase" id="RU280814"/>
    </source>
</evidence>
<feature type="signal peptide" evidence="7">
    <location>
        <begin position="1"/>
        <end position="22"/>
    </location>
</feature>
<evidence type="ECO:0000256" key="2">
    <source>
        <dbReference type="ARBA" id="ARBA00009671"/>
    </source>
</evidence>
<organism evidence="9 10">
    <name type="scientific">Gulo gulo</name>
    <name type="common">Wolverine</name>
    <name type="synonym">Gluton</name>
    <dbReference type="NCBI Taxonomy" id="48420"/>
    <lineage>
        <taxon>Eukaryota</taxon>
        <taxon>Metazoa</taxon>
        <taxon>Chordata</taxon>
        <taxon>Craniata</taxon>
        <taxon>Vertebrata</taxon>
        <taxon>Euteleostomi</taxon>
        <taxon>Mammalia</taxon>
        <taxon>Eutheria</taxon>
        <taxon>Laurasiatheria</taxon>
        <taxon>Carnivora</taxon>
        <taxon>Caniformia</taxon>
        <taxon>Musteloidea</taxon>
        <taxon>Mustelidae</taxon>
        <taxon>Guloninae</taxon>
        <taxon>Gulo</taxon>
    </lineage>
</organism>
<comment type="subcellular location">
    <subcellularLocation>
        <location evidence="1 6">Membrane</location>
        <topology evidence="1 6">Multi-pass membrane protein</topology>
    </subcellularLocation>
</comment>
<dbReference type="AlphaFoldDB" id="A0A9X9Q373"/>
<dbReference type="InterPro" id="IPR007632">
    <property type="entry name" value="Anoctamin"/>
</dbReference>
<sequence>MLIPAALVGLCVFFYGIFTMNGSQVSQEICKATEVFMCPLCDKNCSLQRLNESCIYAKVTYLFDNGGTVFFAIFMAIWATVFLEFWKRRRSTLTYTWDLIEWEEEEETLRPQFEAKYYKMERVNPISGKPEPHQPSSDKITRLLVSISGIFFMISLVITAVFAVVVYRLVVMEQFASFKWNFIKQHWQFATSAAAVCINFVIIMALNLAYEKIAYLLTNLGKS</sequence>
<feature type="transmembrane region" description="Helical" evidence="6">
    <location>
        <begin position="187"/>
        <end position="210"/>
    </location>
</feature>
<keyword evidence="7" id="KW-0732">Signal</keyword>
<feature type="transmembrane region" description="Helical" evidence="6">
    <location>
        <begin position="68"/>
        <end position="86"/>
    </location>
</feature>
<dbReference type="Pfam" id="PF04547">
    <property type="entry name" value="Anoctamin"/>
    <property type="match status" value="1"/>
</dbReference>
<keyword evidence="5 6" id="KW-0472">Membrane</keyword>
<feature type="transmembrane region" description="Helical" evidence="6">
    <location>
        <begin position="143"/>
        <end position="167"/>
    </location>
</feature>
<dbReference type="Proteomes" id="UP000269945">
    <property type="component" value="Unassembled WGS sequence"/>
</dbReference>
<name>A0A9X9Q373_GULGU</name>
<evidence type="ECO:0000256" key="1">
    <source>
        <dbReference type="ARBA" id="ARBA00004141"/>
    </source>
</evidence>
<dbReference type="GO" id="GO:0005254">
    <property type="term" value="F:chloride channel activity"/>
    <property type="evidence" value="ECO:0007669"/>
    <property type="project" value="TreeGrafter"/>
</dbReference>
<keyword evidence="3 6" id="KW-0812">Transmembrane</keyword>
<dbReference type="PANTHER" id="PTHR12308">
    <property type="entry name" value="ANOCTAMIN"/>
    <property type="match status" value="1"/>
</dbReference>
<feature type="domain" description="Anoctamin transmembrane" evidence="8">
    <location>
        <begin position="1"/>
        <end position="220"/>
    </location>
</feature>
<protein>
    <recommendedName>
        <fullName evidence="6">Anoctamin</fullName>
    </recommendedName>
</protein>
<comment type="caution">
    <text evidence="9">The sequence shown here is derived from an EMBL/GenBank/DDBJ whole genome shotgun (WGS) entry which is preliminary data.</text>
</comment>
<evidence type="ECO:0000259" key="8">
    <source>
        <dbReference type="Pfam" id="PF04547"/>
    </source>
</evidence>
<evidence type="ECO:0000313" key="9">
    <source>
        <dbReference type="EMBL" id="VCW99166.1"/>
    </source>
</evidence>
<evidence type="ECO:0000313" key="10">
    <source>
        <dbReference type="Proteomes" id="UP000269945"/>
    </source>
</evidence>
<feature type="chain" id="PRO_5040811829" description="Anoctamin" evidence="7">
    <location>
        <begin position="23"/>
        <end position="223"/>
    </location>
</feature>
<keyword evidence="4 6" id="KW-1133">Transmembrane helix</keyword>
<keyword evidence="10" id="KW-1185">Reference proteome</keyword>
<feature type="non-terminal residue" evidence="9">
    <location>
        <position position="1"/>
    </location>
</feature>
<dbReference type="EMBL" id="CYRY02027754">
    <property type="protein sequence ID" value="VCW99166.1"/>
    <property type="molecule type" value="Genomic_DNA"/>
</dbReference>
<dbReference type="InterPro" id="IPR049452">
    <property type="entry name" value="Anoctamin_TM"/>
</dbReference>
<evidence type="ECO:0000256" key="3">
    <source>
        <dbReference type="ARBA" id="ARBA00022692"/>
    </source>
</evidence>
<dbReference type="PANTHER" id="PTHR12308:SF16">
    <property type="entry name" value="ANOCTAMIN-3"/>
    <property type="match status" value="1"/>
</dbReference>
<accession>A0A9X9Q373</accession>